<dbReference type="EMBL" id="HBIU01037568">
    <property type="protein sequence ID" value="CAE0638459.1"/>
    <property type="molecule type" value="Transcribed_RNA"/>
</dbReference>
<dbReference type="AlphaFoldDB" id="A0A6V1SYI7"/>
<accession>A0A6V1SYI7</accession>
<keyword evidence="1" id="KW-0547">Nucleotide-binding</keyword>
<keyword evidence="3" id="KW-0347">Helicase</keyword>
<dbReference type="SMART" id="SM01142">
    <property type="entry name" value="DSHCT"/>
    <property type="match status" value="1"/>
</dbReference>
<dbReference type="PANTHER" id="PTHR12131:SF25">
    <property type="entry name" value="DEXH-BOX ATP-DEPENDENT RNA HELICASE DEXH9"/>
    <property type="match status" value="1"/>
</dbReference>
<sequence>MKEKAKLLRKEAKSAKHMVMKDELKRMKRVLRRLGYTNSENVIQLKGRTACEVNTADELVLTELIFTGAFNDLSPPQCVALLSAMVFGEKSKDEAPRLRDELQGPYGQLQEAAKSVAKAAIASKIEMDPEEYANSFLPDLMEVAFAWCQGMKFIDVMKLTDIFEGSIIRALRRLEELMRQLANAAHAIGSMQLKEKFQEGANLIRRDIVFAASLYL</sequence>
<dbReference type="InterPro" id="IPR050699">
    <property type="entry name" value="RNA-DNA_Helicase"/>
</dbReference>
<dbReference type="GO" id="GO:0004386">
    <property type="term" value="F:helicase activity"/>
    <property type="evidence" value="ECO:0007669"/>
    <property type="project" value="UniProtKB-KW"/>
</dbReference>
<evidence type="ECO:0000256" key="1">
    <source>
        <dbReference type="ARBA" id="ARBA00022741"/>
    </source>
</evidence>
<dbReference type="Gene3D" id="1.10.3380.30">
    <property type="match status" value="1"/>
</dbReference>
<dbReference type="GO" id="GO:0005524">
    <property type="term" value="F:ATP binding"/>
    <property type="evidence" value="ECO:0007669"/>
    <property type="project" value="UniProtKB-KW"/>
</dbReference>
<dbReference type="PANTHER" id="PTHR12131">
    <property type="entry name" value="ATP-DEPENDENT RNA AND DNA HELICASE"/>
    <property type="match status" value="1"/>
</dbReference>
<keyword evidence="2" id="KW-0378">Hydrolase</keyword>
<dbReference type="FunFam" id="1.10.3380.30:FF:000003">
    <property type="entry name" value="ATP dependent RNA helicase (Dob1)"/>
    <property type="match status" value="1"/>
</dbReference>
<name>A0A6V1SYI7_HETAK</name>
<evidence type="ECO:0000313" key="8">
    <source>
        <dbReference type="EMBL" id="CAE0638459.1"/>
    </source>
</evidence>
<dbReference type="GO" id="GO:0016787">
    <property type="term" value="F:hydrolase activity"/>
    <property type="evidence" value="ECO:0007669"/>
    <property type="project" value="UniProtKB-KW"/>
</dbReference>
<keyword evidence="4" id="KW-0067">ATP-binding</keyword>
<evidence type="ECO:0000313" key="7">
    <source>
        <dbReference type="EMBL" id="CAE0638458.1"/>
    </source>
</evidence>
<evidence type="ECO:0000256" key="3">
    <source>
        <dbReference type="ARBA" id="ARBA00022806"/>
    </source>
</evidence>
<evidence type="ECO:0000256" key="4">
    <source>
        <dbReference type="ARBA" id="ARBA00022840"/>
    </source>
</evidence>
<reference evidence="8" key="1">
    <citation type="submission" date="2021-01" db="EMBL/GenBank/DDBJ databases">
        <authorList>
            <person name="Corre E."/>
            <person name="Pelletier E."/>
            <person name="Niang G."/>
            <person name="Scheremetjew M."/>
            <person name="Finn R."/>
            <person name="Kale V."/>
            <person name="Holt S."/>
            <person name="Cochrane G."/>
            <person name="Meng A."/>
            <person name="Brown T."/>
            <person name="Cohen L."/>
        </authorList>
    </citation>
    <scope>NUCLEOTIDE SEQUENCE</scope>
    <source>
        <strain evidence="8">CCMP3107</strain>
    </source>
</reference>
<dbReference type="EMBL" id="HBIU01037567">
    <property type="protein sequence ID" value="CAE0638458.1"/>
    <property type="molecule type" value="Transcribed_RNA"/>
</dbReference>
<dbReference type="Pfam" id="PF08148">
    <property type="entry name" value="DSHCT"/>
    <property type="match status" value="1"/>
</dbReference>
<organism evidence="8">
    <name type="scientific">Heterosigma akashiwo</name>
    <name type="common">Chromophytic alga</name>
    <name type="synonym">Heterosigma carterae</name>
    <dbReference type="NCBI Taxonomy" id="2829"/>
    <lineage>
        <taxon>Eukaryota</taxon>
        <taxon>Sar</taxon>
        <taxon>Stramenopiles</taxon>
        <taxon>Ochrophyta</taxon>
        <taxon>Raphidophyceae</taxon>
        <taxon>Chattonellales</taxon>
        <taxon>Chattonellaceae</taxon>
        <taxon>Heterosigma</taxon>
    </lineage>
</organism>
<keyword evidence="5" id="KW-0175">Coiled coil</keyword>
<gene>
    <name evidence="7" type="ORF">HAKA00212_LOCUS17241</name>
    <name evidence="8" type="ORF">HAKA00212_LOCUS17242</name>
</gene>
<feature type="coiled-coil region" evidence="5">
    <location>
        <begin position="167"/>
        <end position="194"/>
    </location>
</feature>
<dbReference type="InterPro" id="IPR012961">
    <property type="entry name" value="Ski2/MTR4_C"/>
</dbReference>
<protein>
    <recommendedName>
        <fullName evidence="6">ATP-dependent RNA helicase Ski2/MTR4 C-terminal domain-containing protein</fullName>
    </recommendedName>
</protein>
<dbReference type="GO" id="GO:0005634">
    <property type="term" value="C:nucleus"/>
    <property type="evidence" value="ECO:0007669"/>
    <property type="project" value="TreeGrafter"/>
</dbReference>
<dbReference type="GO" id="GO:0000460">
    <property type="term" value="P:maturation of 5.8S rRNA"/>
    <property type="evidence" value="ECO:0007669"/>
    <property type="project" value="TreeGrafter"/>
</dbReference>
<evidence type="ECO:0000259" key="6">
    <source>
        <dbReference type="SMART" id="SM01142"/>
    </source>
</evidence>
<feature type="domain" description="ATP-dependent RNA helicase Ski2/MTR4 C-terminal" evidence="6">
    <location>
        <begin position="38"/>
        <end position="216"/>
    </location>
</feature>
<evidence type="ECO:0000256" key="5">
    <source>
        <dbReference type="SAM" id="Coils"/>
    </source>
</evidence>
<evidence type="ECO:0000256" key="2">
    <source>
        <dbReference type="ARBA" id="ARBA00022801"/>
    </source>
</evidence>
<proteinExistence type="predicted"/>